<dbReference type="VEuPathDB" id="VectorBase:CPIJ001386"/>
<dbReference type="STRING" id="7176.B0W3K0"/>
<dbReference type="PANTHER" id="PTHR31424:SF3">
    <property type="entry name" value="RING-TYPE DOMAIN-CONTAINING PROTEIN"/>
    <property type="match status" value="1"/>
</dbReference>
<dbReference type="OrthoDB" id="10059103at2759"/>
<dbReference type="Gene3D" id="2.60.120.650">
    <property type="entry name" value="Cupin"/>
    <property type="match status" value="1"/>
</dbReference>
<dbReference type="HOGENOM" id="CLU_321388_0_0_1"/>
<dbReference type="eggNOG" id="ENOG502QV1Q">
    <property type="taxonomic scope" value="Eukaryota"/>
</dbReference>
<gene>
    <name evidence="3" type="primary">6032737</name>
    <name evidence="2" type="ORF">CpipJ_CPIJ001386</name>
</gene>
<evidence type="ECO:0000313" key="3">
    <source>
        <dbReference type="EnsemblMetazoa" id="CPIJ001386-PA"/>
    </source>
</evidence>
<dbReference type="InParanoid" id="B0W3K0"/>
<keyword evidence="1" id="KW-0812">Transmembrane</keyword>
<dbReference type="EnsemblMetazoa" id="CPIJ001386-RA">
    <property type="protein sequence ID" value="CPIJ001386-PA"/>
    <property type="gene ID" value="CPIJ001386"/>
</dbReference>
<evidence type="ECO:0000256" key="1">
    <source>
        <dbReference type="SAM" id="Phobius"/>
    </source>
</evidence>
<proteinExistence type="predicted"/>
<reference evidence="2" key="1">
    <citation type="submission" date="2007-03" db="EMBL/GenBank/DDBJ databases">
        <title>Annotation of Culex pipiens quinquefasciatus.</title>
        <authorList>
            <consortium name="The Broad Institute Genome Sequencing Platform"/>
            <person name="Atkinson P.W."/>
            <person name="Hemingway J."/>
            <person name="Christensen B.M."/>
            <person name="Higgs S."/>
            <person name="Kodira C."/>
            <person name="Hannick L."/>
            <person name="Megy K."/>
            <person name="O'Leary S."/>
            <person name="Pearson M."/>
            <person name="Haas B.J."/>
            <person name="Mauceli E."/>
            <person name="Wortman J.R."/>
            <person name="Lee N.H."/>
            <person name="Guigo R."/>
            <person name="Stanke M."/>
            <person name="Alvarado L."/>
            <person name="Amedeo P."/>
            <person name="Antoine C.H."/>
            <person name="Arensburger P."/>
            <person name="Bidwell S.L."/>
            <person name="Crawford M."/>
            <person name="Camaro F."/>
            <person name="Devon K."/>
            <person name="Engels R."/>
            <person name="Hammond M."/>
            <person name="Howarth C."/>
            <person name="Koehrsen M."/>
            <person name="Lawson D."/>
            <person name="Montgomery P."/>
            <person name="Nene V."/>
            <person name="Nusbaum C."/>
            <person name="Puiu D."/>
            <person name="Romero-Severson J."/>
            <person name="Severson D.W."/>
            <person name="Shumway M."/>
            <person name="Sisk P."/>
            <person name="Stolte C."/>
            <person name="Zeng Q."/>
            <person name="Eisenstadt E."/>
            <person name="Fraser-Liggett C."/>
            <person name="Strausberg R."/>
            <person name="Galagan J."/>
            <person name="Birren B."/>
            <person name="Collins F.H."/>
        </authorList>
    </citation>
    <scope>NUCLEOTIDE SEQUENCE [LARGE SCALE GENOMIC DNA]</scope>
    <source>
        <strain evidence="2">JHB</strain>
    </source>
</reference>
<organism>
    <name type="scientific">Culex quinquefasciatus</name>
    <name type="common">Southern house mosquito</name>
    <name type="synonym">Culex pungens</name>
    <dbReference type="NCBI Taxonomy" id="7176"/>
    <lineage>
        <taxon>Eukaryota</taxon>
        <taxon>Metazoa</taxon>
        <taxon>Ecdysozoa</taxon>
        <taxon>Arthropoda</taxon>
        <taxon>Hexapoda</taxon>
        <taxon>Insecta</taxon>
        <taxon>Pterygota</taxon>
        <taxon>Neoptera</taxon>
        <taxon>Endopterygota</taxon>
        <taxon>Diptera</taxon>
        <taxon>Nematocera</taxon>
        <taxon>Culicoidea</taxon>
        <taxon>Culicidae</taxon>
        <taxon>Culicinae</taxon>
        <taxon>Culicini</taxon>
        <taxon>Culex</taxon>
        <taxon>Culex</taxon>
    </lineage>
</organism>
<keyword evidence="1" id="KW-1133">Transmembrane helix</keyword>
<reference evidence="3" key="2">
    <citation type="submission" date="2020-05" db="UniProtKB">
        <authorList>
            <consortium name="EnsemblMetazoa"/>
        </authorList>
    </citation>
    <scope>IDENTIFICATION</scope>
    <source>
        <strain evidence="3">JHB</strain>
    </source>
</reference>
<keyword evidence="4" id="KW-1185">Reference proteome</keyword>
<dbReference type="KEGG" id="cqu:CpipJ_CPIJ001386"/>
<protein>
    <submittedName>
        <fullName evidence="2 3">Uncharacterized protein</fullName>
    </submittedName>
</protein>
<name>B0W3K0_CULQU</name>
<dbReference type="PANTHER" id="PTHR31424">
    <property type="entry name" value="PROTEIN CBG23806"/>
    <property type="match status" value="1"/>
</dbReference>
<dbReference type="Proteomes" id="UP000002320">
    <property type="component" value="Unassembled WGS sequence"/>
</dbReference>
<sequence length="902" mass="103472">MSAQPNVVSFEQLDKDFQSILESVEQLNLPKVDVYSIFAPLRWHLFKRKWIKRLKWWLLLAVLMLAIYYVPILNWNASAVGRLVMVQVLPFWDWRPLHNEKCLVKPFFSSKVESRSESRFENSPFFEECAVCENIESISRHDKVSYDFLYEKHLLRSLPVVITDSHRHWKDRSWENMSNFLESIEPLLLNNPCNVQTNLILDQAQRKDNKYANLLDILFSSTSNDSWFLHFRNCQLKTVKSTRLRFERPYFYAPHLEMPYTTWLLLSSQYHSKGTKSLRMDGLVIVMQLKETLKVRLVPKGECFEVCSVLDVELSDGEALLFSTNLWKFEYKPFMVHGTAITFITETYIMYFLGEPFKAPEIHDYQQHKQPATRSNNMHENCELCRVARVSLIPKTAKQRTSKKKCTKVVKRCAKCATEIGRGKRHICLKSARIKNILELASGVEGQVASNIVKQRAGKEGGVIDLPNLRGKSTRVMVNPEKNREASPIPHERLLDWKTTLNLSGNQVHKLAKKIRNGKRSAIQPGFKRALEVHTHELEDFFEIFWTTVDLSDGYTSSRPVIVCKSVNGLVEYIKTRRNIVNPSVKIGIDGGQGSLKICMNVEASGDSPTIFKDSGARQTFILAIGMNIPESYANVQRIWNKLGLKSVEAFIVGDLKIINIITGIMSNSSSHPCAYCTAQKNTLGLERGLTRTIGQIKLNADQWSQSKKDMKLAKNYYNSNPRHLSPAALHIFLGLMNKIYEAVAEKHPEVAEAWTSAAHVAKHTKYGFAGTHCRQLLSKRAAIRDHSNTYFELLEKFNTTINGCFKKDLSANFHYEINDLCKHWIEAGLPATPKLHILKYHVAEFCNVKQQGLARYTEQSIEAVHHDFTGTWDRYKVSNNHPRFTDNLLRAVVAYNSSHID</sequence>
<dbReference type="AlphaFoldDB" id="B0W3K0"/>
<accession>B0W3K0</accession>
<dbReference type="VEuPathDB" id="VectorBase:CQUJHB016736"/>
<evidence type="ECO:0000313" key="2">
    <source>
        <dbReference type="EMBL" id="EDS31786.1"/>
    </source>
</evidence>
<feature type="transmembrane region" description="Helical" evidence="1">
    <location>
        <begin position="56"/>
        <end position="75"/>
    </location>
</feature>
<keyword evidence="1" id="KW-0472">Membrane</keyword>
<evidence type="ECO:0000313" key="4">
    <source>
        <dbReference type="Proteomes" id="UP000002320"/>
    </source>
</evidence>
<dbReference type="EMBL" id="DS231832">
    <property type="protein sequence ID" value="EDS31786.1"/>
    <property type="molecule type" value="Genomic_DNA"/>
</dbReference>